<dbReference type="PROSITE" id="PS51144">
    <property type="entry name" value="ALPHA_CA_2"/>
    <property type="match status" value="1"/>
</dbReference>
<accession>A0A1Y2I1W1</accession>
<gene>
    <name evidence="8" type="ORF">BCR44DRAFT_254719</name>
</gene>
<dbReference type="Proteomes" id="UP000193411">
    <property type="component" value="Unassembled WGS sequence"/>
</dbReference>
<comment type="caution">
    <text evidence="8">The sequence shown here is derived from an EMBL/GenBank/DDBJ whole genome shotgun (WGS) entry which is preliminary data.</text>
</comment>
<reference evidence="8 9" key="1">
    <citation type="submission" date="2016-07" db="EMBL/GenBank/DDBJ databases">
        <title>Pervasive Adenine N6-methylation of Active Genes in Fungi.</title>
        <authorList>
            <consortium name="DOE Joint Genome Institute"/>
            <person name="Mondo S.J."/>
            <person name="Dannebaum R.O."/>
            <person name="Kuo R.C."/>
            <person name="Labutti K."/>
            <person name="Haridas S."/>
            <person name="Kuo A."/>
            <person name="Salamov A."/>
            <person name="Ahrendt S.R."/>
            <person name="Lipzen A."/>
            <person name="Sullivan W."/>
            <person name="Andreopoulos W.B."/>
            <person name="Clum A."/>
            <person name="Lindquist E."/>
            <person name="Daum C."/>
            <person name="Ramamoorthy G.K."/>
            <person name="Gryganskyi A."/>
            <person name="Culley D."/>
            <person name="Magnuson J.K."/>
            <person name="James T.Y."/>
            <person name="O'Malley M.A."/>
            <person name="Stajich J.E."/>
            <person name="Spatafora J.W."/>
            <person name="Visel A."/>
            <person name="Grigoriev I.V."/>
        </authorList>
    </citation>
    <scope>NUCLEOTIDE SEQUENCE [LARGE SCALE GENOMIC DNA]</scope>
    <source>
        <strain evidence="8 9">PL171</strain>
    </source>
</reference>
<keyword evidence="3" id="KW-0479">Metal-binding</keyword>
<evidence type="ECO:0000256" key="5">
    <source>
        <dbReference type="ARBA" id="ARBA00023239"/>
    </source>
</evidence>
<proteinExistence type="inferred from homology"/>
<dbReference type="OrthoDB" id="429145at2759"/>
<dbReference type="STRING" id="765915.A0A1Y2I1W1"/>
<protein>
    <recommendedName>
        <fullName evidence="2">carbonic anhydrase</fullName>
        <ecNumber evidence="2">4.2.1.1</ecNumber>
    </recommendedName>
</protein>
<organism evidence="8 9">
    <name type="scientific">Catenaria anguillulae PL171</name>
    <dbReference type="NCBI Taxonomy" id="765915"/>
    <lineage>
        <taxon>Eukaryota</taxon>
        <taxon>Fungi</taxon>
        <taxon>Fungi incertae sedis</taxon>
        <taxon>Blastocladiomycota</taxon>
        <taxon>Blastocladiomycetes</taxon>
        <taxon>Blastocladiales</taxon>
        <taxon>Catenariaceae</taxon>
        <taxon>Catenaria</taxon>
    </lineage>
</organism>
<evidence type="ECO:0000313" key="9">
    <source>
        <dbReference type="Proteomes" id="UP000193411"/>
    </source>
</evidence>
<feature type="domain" description="Alpha-carbonic anhydrase" evidence="7">
    <location>
        <begin position="1"/>
        <end position="240"/>
    </location>
</feature>
<dbReference type="PANTHER" id="PTHR18952:SF265">
    <property type="entry name" value="CARBONIC ANHYDRASE"/>
    <property type="match status" value="1"/>
</dbReference>
<sequence>MCKEGKQQSPVNFDSSLDTVHGCPGAGSSDWRVNVSMPAMNAVNVSNLGHTVRWTPADGVRRGMVVNGIEYSLIQFHIHTPSEHHVDNMPFDAEWHFYHTSASGHTAVLTYLIEASDTNHTEFQVLFDEVPIHEGESEAHKDKFTATHVLLELLARGGFYSYNGSLTSPNCDENVRWIVAAAPLQLGRLQIRRLARTVGFSARPPQENQDLLGHRRPNATSGKHFNSCQSMTSGTSATASLAPTVIMSGAAAAAVWLLASWI</sequence>
<name>A0A1Y2I1W1_9FUNG</name>
<dbReference type="SUPFAM" id="SSF51069">
    <property type="entry name" value="Carbonic anhydrase"/>
    <property type="match status" value="1"/>
</dbReference>
<dbReference type="Gene3D" id="3.10.200.10">
    <property type="entry name" value="Alpha carbonic anhydrase"/>
    <property type="match status" value="1"/>
</dbReference>
<evidence type="ECO:0000313" key="8">
    <source>
        <dbReference type="EMBL" id="ORZ40729.1"/>
    </source>
</evidence>
<comment type="similarity">
    <text evidence="1">Belongs to the alpha-carbonic anhydrase family.</text>
</comment>
<evidence type="ECO:0000256" key="6">
    <source>
        <dbReference type="ARBA" id="ARBA00048348"/>
    </source>
</evidence>
<dbReference type="SMART" id="SM01057">
    <property type="entry name" value="Carb_anhydrase"/>
    <property type="match status" value="1"/>
</dbReference>
<dbReference type="CDD" id="cd03124">
    <property type="entry name" value="alpha_CA_prokaryotic_like"/>
    <property type="match status" value="1"/>
</dbReference>
<evidence type="ECO:0000256" key="1">
    <source>
        <dbReference type="ARBA" id="ARBA00010718"/>
    </source>
</evidence>
<dbReference type="EMBL" id="MCFL01000002">
    <property type="protein sequence ID" value="ORZ40729.1"/>
    <property type="molecule type" value="Genomic_DNA"/>
</dbReference>
<dbReference type="EC" id="4.2.1.1" evidence="2"/>
<dbReference type="InterPro" id="IPR001148">
    <property type="entry name" value="CA_dom"/>
</dbReference>
<evidence type="ECO:0000259" key="7">
    <source>
        <dbReference type="PROSITE" id="PS51144"/>
    </source>
</evidence>
<keyword evidence="5" id="KW-0456">Lyase</keyword>
<evidence type="ECO:0000256" key="2">
    <source>
        <dbReference type="ARBA" id="ARBA00012925"/>
    </source>
</evidence>
<evidence type="ECO:0000256" key="4">
    <source>
        <dbReference type="ARBA" id="ARBA00022833"/>
    </source>
</evidence>
<comment type="catalytic activity">
    <reaction evidence="6">
        <text>hydrogencarbonate + H(+) = CO2 + H2O</text>
        <dbReference type="Rhea" id="RHEA:10748"/>
        <dbReference type="ChEBI" id="CHEBI:15377"/>
        <dbReference type="ChEBI" id="CHEBI:15378"/>
        <dbReference type="ChEBI" id="CHEBI:16526"/>
        <dbReference type="ChEBI" id="CHEBI:17544"/>
        <dbReference type="EC" id="4.2.1.1"/>
    </reaction>
</comment>
<dbReference type="InterPro" id="IPR041891">
    <property type="entry name" value="Alpha_CA_prokaryot-like"/>
</dbReference>
<keyword evidence="4" id="KW-0862">Zinc</keyword>
<dbReference type="InterPro" id="IPR023561">
    <property type="entry name" value="Carbonic_anhydrase_a-class"/>
</dbReference>
<dbReference type="Pfam" id="PF00194">
    <property type="entry name" value="Carb_anhydrase"/>
    <property type="match status" value="1"/>
</dbReference>
<dbReference type="AlphaFoldDB" id="A0A1Y2I1W1"/>
<evidence type="ECO:0000256" key="3">
    <source>
        <dbReference type="ARBA" id="ARBA00022723"/>
    </source>
</evidence>
<dbReference type="GO" id="GO:0004089">
    <property type="term" value="F:carbonate dehydratase activity"/>
    <property type="evidence" value="ECO:0007669"/>
    <property type="project" value="UniProtKB-EC"/>
</dbReference>
<dbReference type="PANTHER" id="PTHR18952">
    <property type="entry name" value="CARBONIC ANHYDRASE"/>
    <property type="match status" value="1"/>
</dbReference>
<dbReference type="InterPro" id="IPR036398">
    <property type="entry name" value="CA_dom_sf"/>
</dbReference>
<keyword evidence="9" id="KW-1185">Reference proteome</keyword>
<dbReference type="GO" id="GO:0008270">
    <property type="term" value="F:zinc ion binding"/>
    <property type="evidence" value="ECO:0007669"/>
    <property type="project" value="InterPro"/>
</dbReference>